<sequence length="224" mass="25413">MWYFFRFELPVKIIFAIIFSALLGTATAADPNASHPHQGIIAKFIDPAPALLSPGEQETLVSGKPVYQQTRHNDIDRGTAIFDVIASRETVWEVITSFQDYPEWIKEMSATEIYLSEGRNILVDFTLSVYMVDVQYYIKHDYQPEKGSMTWTLDYSRKSDLDDSAGYWLVYPSPADTAKTRVEYSVDLRIGPAIPSFIETILADKGIKNATKWVKKNAEKLGDE</sequence>
<evidence type="ECO:0000313" key="1">
    <source>
        <dbReference type="EMBL" id="SUZ95702.1"/>
    </source>
</evidence>
<gene>
    <name evidence="1" type="ORF">METZ01_LOCUS48556</name>
</gene>
<dbReference type="Pfam" id="PF10604">
    <property type="entry name" value="Polyketide_cyc2"/>
    <property type="match status" value="1"/>
</dbReference>
<dbReference type="Gene3D" id="3.30.530.20">
    <property type="match status" value="1"/>
</dbReference>
<protein>
    <submittedName>
        <fullName evidence="1">Uncharacterized protein</fullName>
    </submittedName>
</protein>
<reference evidence="1" key="1">
    <citation type="submission" date="2018-05" db="EMBL/GenBank/DDBJ databases">
        <authorList>
            <person name="Lanie J.A."/>
            <person name="Ng W.-L."/>
            <person name="Kazmierczak K.M."/>
            <person name="Andrzejewski T.M."/>
            <person name="Davidsen T.M."/>
            <person name="Wayne K.J."/>
            <person name="Tettelin H."/>
            <person name="Glass J.I."/>
            <person name="Rusch D."/>
            <person name="Podicherti R."/>
            <person name="Tsui H.-C.T."/>
            <person name="Winkler M.E."/>
        </authorList>
    </citation>
    <scope>NUCLEOTIDE SEQUENCE</scope>
</reference>
<dbReference type="AlphaFoldDB" id="A0A381RV09"/>
<dbReference type="SUPFAM" id="SSF55961">
    <property type="entry name" value="Bet v1-like"/>
    <property type="match status" value="1"/>
</dbReference>
<dbReference type="InterPro" id="IPR019587">
    <property type="entry name" value="Polyketide_cyclase/dehydratase"/>
</dbReference>
<name>A0A381RV09_9ZZZZ</name>
<proteinExistence type="predicted"/>
<dbReference type="InterPro" id="IPR023393">
    <property type="entry name" value="START-like_dom_sf"/>
</dbReference>
<organism evidence="1">
    <name type="scientific">marine metagenome</name>
    <dbReference type="NCBI Taxonomy" id="408172"/>
    <lineage>
        <taxon>unclassified sequences</taxon>
        <taxon>metagenomes</taxon>
        <taxon>ecological metagenomes</taxon>
    </lineage>
</organism>
<accession>A0A381RV09</accession>
<dbReference type="EMBL" id="UINC01002347">
    <property type="protein sequence ID" value="SUZ95702.1"/>
    <property type="molecule type" value="Genomic_DNA"/>
</dbReference>